<dbReference type="Gene3D" id="2.90.10.10">
    <property type="entry name" value="Bulb-type lectin domain"/>
    <property type="match status" value="2"/>
</dbReference>
<dbReference type="Pfam" id="PF25023">
    <property type="entry name" value="TEN_YD-shell"/>
    <property type="match status" value="1"/>
</dbReference>
<proteinExistence type="predicted"/>
<dbReference type="Gene3D" id="2.180.10.10">
    <property type="entry name" value="RHS repeat-associated core"/>
    <property type="match status" value="1"/>
</dbReference>
<sequence length="2828" mass="294137">MGGNKQRWFTGARHRVWGRTATTATAAIAVLALTTPLAVAQNIPGYHFTGKIWSPKTLPATPAVGSHKLTGTSGKQPKAAKPLSRYQPTVPQWPAAGTSTVALTRPVPTSSSSASTAPSSTASASATASPSAWAPSGSPAPQAVTVTGPVKAGGLPVWVAPASAPKPGSRARSGASSPSQVRVQVASHAQTLAAGANGMLLGLARADGETGAAPVQVVIDYAALATAYGGGYGSRLQAFQVPACALTTPQLTACRTRTPLAFTNRAGADQLTGNLVLGTGSVSGSGVAPRSLAQGALAPMGSSASSSMTMVEISSGDAGSQGNFAATSLNPSGTWQTSATGAYTYSYPIDVPAAVGGNTPAVGLSYDSQSVDGETSARNSQASWVGDGWDYQPGFVERTYRSCGSLLDSSGNKILKGSGDQCWGGDNATVSFGSHSGVLVPVANATGQTNEIQQWKLQGDDGTIVQELTGASNGLYQGVYYRVLTTDGAAAYFGADHAPTGAGAAGSMQSSPADASTNSAWGTPVLHPVTGDPCYNSTAGKASQCSSAEGWRWNLDFTVSPTGFVQRYDYSAQSNYYDLGGGQVAASNGSGTLTKYTRGGALASISYGYQIADAIAGRTPAAQVVFTSKQRCQTTSDFDCTAAISDSNATHWPDVPYDLNCDSTDTTTLPSGSTTVPANVCITSAPTFWTTTRLDSITTKVNVAGTGLTKVDSYQLGQLYSDAGGVVDPITGTSIDPKDAGQLQAVMWLQQLTHTGYDASGSALTVNPVSFTGTEIDNRVNDSNPAAPPLYRPRISSIHTETGEQIGVEYNTTPCTGLTLSFSTADSNTHSCYPVYWAPPGQSLPVQDWFNKITVSQVFVSDLTISALYIPDTNKAVAAGSPAQESDYTYGAPAWHRDDSAQTDDQYRTWDQFRGFRTVSVRTGTAPDVITQQTTTYLQGMDGDYKADGTRRSIAVADSAGGSTTDSNWLAGTALETDTYTQAGGTVDAMTINNAPTLTQTASVPQSPWTDWNTTDNTGTAPALSTLPPLVSRRITASTGTTYALLADGTTWRQTKTTVSYDSNARVSTVDAQAKDDRLTGTATPLQENCATTTYAAPPSGNALMLSYPDQVTTVSGHCAAATSTTLLSDKQIYYDGDGTLAPLPAFGQLGITGRATATRIATGYSGSTEQWRTTGAMTYDGGGRITQTLTLDPTGAKPAGLATTTAFTPPWSSAGGNTNAVTVKSTNSQGWTTSSTLDPLRGLATQTVDANNRITDVTYDALGRRTAVWLPSRVAPLTSPKSAYPSAPDEVFSYQIAPGGTVSSPGAPSTVSTKTLRMDGTYSTSVSIYDGMLQPRQVQTPSAKSDNGRLIADTFYDSHGWPTVSYGTYSDANNPPSTTLFAANEDQIPSETSTSYDGQGRATASTLWHYALPQWQSTTSYPGVDQTTSTSPAGGPTTQSFTNALGQTAKTVVQNTNPQVTLTGGSVIPSGTSLMSDSVRLTMQADGNLVLSSLTTGKALWSTGTNGNNGAYAVFGTDGNLAVYTTAGTSKWTTGLTATTGAKLQLQNDANLVVKNSAGTSVWASNTSNQAPEADATSSYTYNPAGQLASVTDSAGNTWGYTYDLLGEPTKQTDPNTGTTTYDSYDDVGNLLQTTDARGQKLGYTYDWDSRPVAEYDLAKSATESGTNELAAWNYDSLAKGYPTSATRYVGGTTGSAYTQAVTGYNSAYQPLGSTETIPASDGFAAAGQSTAPTSGTVTYTQAASYDPTTGLLGSTTYQADGNLPAETVDYGYTQAGLLNGFGGTIGTNPANYLAQNVYDEFGHVLQANYQTLLSNKQVVTFGSYDPTTGRLTSTQTSLQGAPTPADTVHYRYNQAGEITAIDDIQNSTTHDTQCFSYDSMQRLTQAWSDTAGTTDPGVNDPTVGSVGSCTTSTPTTTATAPITTTTIGGPAPYWQSYSYDLLGDRTSMVKHSTTGNAANDTTQTIAYPGSDGTVTAALPNQATSITTSNPGLGTATLTPSYTDTATGKNAGNTVSRTATTSGEIVSGIKTTAGGALCLADPSGLTTDGTVQIQWGCGSGGQTYTTSTDGTVKISGKCLDTVGEATANSTQVDITTCVAGDTAQQWKATTGGTLVQVKSGRCLADPAANQAPATKQIIYDCGHGGQTFTLPATGTAVLAGTQQSFTYDAEGRTASVTTPTGNATSQTSKYLYDATGNLLEQTTATGTTDTTRILYLFGGAEQITQNVPNKSWTALRNYPSSLGTTITRTSAGTVAYQIANAQGTAETTIDASTLAVTRRYYDPYGNARGTQPSTWISTDENHGFLGQPADTSTGLNLLGARTYDPTQGRFLTPDPVFEAGDPNQMGGYTYAGDNPASSSDASGLCPRDQCDGLDSPEPPGTSLPNSCAAVCGDPGSTSTAAGECYGECDGHDHIGTISVPDNWKYADEFENEVYKEIRADCSQSSMETYYGSGLSCFNAYTSGGAMSPYTGYLYAHQACHALKIQCDPTVWTALGQNVAACHSGLCVPGEGSLVSHEGMHPEGLKARTDPKAPPGPVDDSLPPSATTDDNSPAETGSKCSFAPETPVLMADGSTEPIAKIKDGDKVEAADPDTGKEVGGRSVQHVWINHDADLLDVTVNDGHGHTSVIHTTANHPFWDDTTQTWTRADHLKPHDHLASTHGQHPTVVATKATPGTADRWNLTVQQLHTYYVMAGNTPVLVHNTSGDACKTAAASMDHVTSGVLDIQVDEVPFASGSGKGGFIDDIRRVPGMTDENFHHVEMQAAAYMRLNDIEQGVLYINHPKGVCPYCDGRAYNFGVPIEDALPRGAEMWVLSPGGRPMKFTGNSK</sequence>
<dbReference type="Pfam" id="PF00652">
    <property type="entry name" value="Ricin_B_lectin"/>
    <property type="match status" value="1"/>
</dbReference>
<dbReference type="SMART" id="SM00306">
    <property type="entry name" value="HintN"/>
    <property type="match status" value="1"/>
</dbReference>
<evidence type="ECO:0000313" key="1">
    <source>
        <dbReference type="EMBL" id="MFC1409729.1"/>
    </source>
</evidence>
<dbReference type="InterPro" id="IPR056823">
    <property type="entry name" value="TEN-like_YD-shell"/>
</dbReference>
<dbReference type="PANTHER" id="PTHR32305">
    <property type="match status" value="1"/>
</dbReference>
<accession>A0ABV6V7M8</accession>
<dbReference type="SUPFAM" id="SSF51110">
    <property type="entry name" value="alpha-D-mannose-specific plant lectins"/>
    <property type="match status" value="1"/>
</dbReference>
<dbReference type="InterPro" id="IPR036426">
    <property type="entry name" value="Bulb-type_lectin_dom_sf"/>
</dbReference>
<dbReference type="EMBL" id="JBHEZX010000004">
    <property type="protein sequence ID" value="MFC1409729.1"/>
    <property type="molecule type" value="Genomic_DNA"/>
</dbReference>
<dbReference type="InterPro" id="IPR032724">
    <property type="entry name" value="SCP1.201-like"/>
</dbReference>
<name>A0ABV6V7M8_9ACTN</name>
<dbReference type="Pfam" id="PF14428">
    <property type="entry name" value="DddA-like"/>
    <property type="match status" value="1"/>
</dbReference>
<keyword evidence="2" id="KW-1185">Reference proteome</keyword>
<dbReference type="SUPFAM" id="SSF50370">
    <property type="entry name" value="Ricin B-like lectins"/>
    <property type="match status" value="1"/>
</dbReference>
<evidence type="ECO:0000313" key="2">
    <source>
        <dbReference type="Proteomes" id="UP001592582"/>
    </source>
</evidence>
<dbReference type="PANTHER" id="PTHR32305:SF17">
    <property type="entry name" value="TRNA NUCLEASE WAPA"/>
    <property type="match status" value="1"/>
</dbReference>
<dbReference type="CDD" id="cd00081">
    <property type="entry name" value="Hint"/>
    <property type="match status" value="1"/>
</dbReference>
<dbReference type="InterPro" id="IPR000772">
    <property type="entry name" value="Ricin_B_lectin"/>
</dbReference>
<dbReference type="InterPro" id="IPR022385">
    <property type="entry name" value="Rhs_assc_core"/>
</dbReference>
<dbReference type="NCBIfam" id="TIGR01643">
    <property type="entry name" value="YD_repeat_2x"/>
    <property type="match status" value="4"/>
</dbReference>
<dbReference type="Proteomes" id="UP001592582">
    <property type="component" value="Unassembled WGS sequence"/>
</dbReference>
<dbReference type="InterPro" id="IPR001480">
    <property type="entry name" value="Bulb-type_lectin_dom"/>
</dbReference>
<dbReference type="InterPro" id="IPR003587">
    <property type="entry name" value="Hint_dom_N"/>
</dbReference>
<dbReference type="SUPFAM" id="SSF51294">
    <property type="entry name" value="Hedgehog/intein (Hint) domain"/>
    <property type="match status" value="1"/>
</dbReference>
<dbReference type="SMART" id="SM00458">
    <property type="entry name" value="RICIN"/>
    <property type="match status" value="1"/>
</dbReference>
<dbReference type="InterPro" id="IPR035992">
    <property type="entry name" value="Ricin_B-like_lectins"/>
</dbReference>
<dbReference type="PROSITE" id="PS50927">
    <property type="entry name" value="BULB_LECTIN"/>
    <property type="match status" value="1"/>
</dbReference>
<dbReference type="Pfam" id="PF05593">
    <property type="entry name" value="RHS_repeat"/>
    <property type="match status" value="1"/>
</dbReference>
<protein>
    <submittedName>
        <fullName evidence="1">Polymorphic toxin-type HINT domain-containing protein</fullName>
    </submittedName>
</protein>
<comment type="caution">
    <text evidence="1">The sequence shown here is derived from an EMBL/GenBank/DDBJ whole genome shotgun (WGS) entry which is preliminary data.</text>
</comment>
<dbReference type="NCBIfam" id="TIGR03696">
    <property type="entry name" value="Rhs_assc_core"/>
    <property type="match status" value="1"/>
</dbReference>
<dbReference type="Gene3D" id="2.170.16.10">
    <property type="entry name" value="Hedgehog/Intein (Hint) domain"/>
    <property type="match status" value="1"/>
</dbReference>
<dbReference type="Pfam" id="PF07591">
    <property type="entry name" value="PT-HINT"/>
    <property type="match status" value="1"/>
</dbReference>
<dbReference type="PROSITE" id="PS50231">
    <property type="entry name" value="RICIN_B_LECTIN"/>
    <property type="match status" value="1"/>
</dbReference>
<dbReference type="InterPro" id="IPR006530">
    <property type="entry name" value="YD"/>
</dbReference>
<dbReference type="SMART" id="SM00108">
    <property type="entry name" value="B_lectin"/>
    <property type="match status" value="1"/>
</dbReference>
<organism evidence="1 2">
    <name type="scientific">Streptacidiphilus alkalitolerans</name>
    <dbReference type="NCBI Taxonomy" id="3342712"/>
    <lineage>
        <taxon>Bacteria</taxon>
        <taxon>Bacillati</taxon>
        <taxon>Actinomycetota</taxon>
        <taxon>Actinomycetes</taxon>
        <taxon>Kitasatosporales</taxon>
        <taxon>Streptomycetaceae</taxon>
        <taxon>Streptacidiphilus</taxon>
    </lineage>
</organism>
<dbReference type="InterPro" id="IPR050708">
    <property type="entry name" value="T6SS_VgrG/RHS"/>
</dbReference>
<dbReference type="InterPro" id="IPR031325">
    <property type="entry name" value="RHS_repeat"/>
</dbReference>
<dbReference type="Gene3D" id="2.80.10.50">
    <property type="match status" value="1"/>
</dbReference>
<reference evidence="1 2" key="1">
    <citation type="submission" date="2024-09" db="EMBL/GenBank/DDBJ databases">
        <authorList>
            <person name="Lee S.D."/>
        </authorList>
    </citation>
    <scope>NUCLEOTIDE SEQUENCE [LARGE SCALE GENOMIC DNA]</scope>
    <source>
        <strain evidence="1 2">N1-1</strain>
    </source>
</reference>
<dbReference type="InterPro" id="IPR036844">
    <property type="entry name" value="Hint_dom_sf"/>
</dbReference>
<gene>
    <name evidence="1" type="ORF">ACEZDG_10595</name>
</gene>